<dbReference type="PANTHER" id="PTHR10380:SF173">
    <property type="entry name" value="CUTICULAR PROTEIN 47EF, ISOFORM C-RELATED"/>
    <property type="match status" value="1"/>
</dbReference>
<keyword evidence="7" id="KW-1185">Reference proteome</keyword>
<protein>
    <recommendedName>
        <fullName evidence="8">Cuticle protein</fullName>
    </recommendedName>
</protein>
<evidence type="ECO:0000256" key="2">
    <source>
        <dbReference type="ARBA" id="ARBA00022729"/>
    </source>
</evidence>
<feature type="region of interest" description="Disordered" evidence="4">
    <location>
        <begin position="222"/>
        <end position="380"/>
    </location>
</feature>
<comment type="caution">
    <text evidence="6">The sequence shown here is derived from an EMBL/GenBank/DDBJ whole genome shotgun (WGS) entry which is preliminary data.</text>
</comment>
<dbReference type="PROSITE" id="PS51155">
    <property type="entry name" value="CHIT_BIND_RR_2"/>
    <property type="match status" value="3"/>
</dbReference>
<dbReference type="Pfam" id="PF00379">
    <property type="entry name" value="Chitin_bind_4"/>
    <property type="match status" value="3"/>
</dbReference>
<dbReference type="EMBL" id="JAHIBW010000022">
    <property type="protein sequence ID" value="KAG7299436.1"/>
    <property type="molecule type" value="Genomic_DNA"/>
</dbReference>
<feature type="compositionally biased region" description="Gly residues" evidence="4">
    <location>
        <begin position="339"/>
        <end position="373"/>
    </location>
</feature>
<proteinExistence type="predicted"/>
<name>A0ABQ7Q2I7_PLUXY</name>
<evidence type="ECO:0000256" key="4">
    <source>
        <dbReference type="SAM" id="MobiDB-lite"/>
    </source>
</evidence>
<evidence type="ECO:0000256" key="5">
    <source>
        <dbReference type="SAM" id="SignalP"/>
    </source>
</evidence>
<evidence type="ECO:0000313" key="6">
    <source>
        <dbReference type="EMBL" id="KAG7299436.1"/>
    </source>
</evidence>
<dbReference type="InterPro" id="IPR050468">
    <property type="entry name" value="Cuticle_Struct_Prot"/>
</dbReference>
<dbReference type="PANTHER" id="PTHR10380">
    <property type="entry name" value="CUTICLE PROTEIN"/>
    <property type="match status" value="1"/>
</dbReference>
<reference evidence="6 7" key="1">
    <citation type="submission" date="2021-06" db="EMBL/GenBank/DDBJ databases">
        <title>A haploid diamondback moth (Plutella xylostella L.) genome assembly resolves 31 chromosomes and identifies a diamide resistance mutation.</title>
        <authorList>
            <person name="Ward C.M."/>
            <person name="Perry K.D."/>
            <person name="Baker G."/>
            <person name="Powis K."/>
            <person name="Heckel D.G."/>
            <person name="Baxter S.W."/>
        </authorList>
    </citation>
    <scope>NUCLEOTIDE SEQUENCE [LARGE SCALE GENOMIC DNA]</scope>
    <source>
        <strain evidence="6 7">LV</strain>
        <tissue evidence="6">Single pupa</tissue>
    </source>
</reference>
<feature type="compositionally biased region" description="Pro residues" evidence="4">
    <location>
        <begin position="268"/>
        <end position="281"/>
    </location>
</feature>
<dbReference type="Proteomes" id="UP000823941">
    <property type="component" value="Chromosome 22"/>
</dbReference>
<evidence type="ECO:0008006" key="8">
    <source>
        <dbReference type="Google" id="ProtNLM"/>
    </source>
</evidence>
<feature type="region of interest" description="Disordered" evidence="4">
    <location>
        <begin position="41"/>
        <end position="60"/>
    </location>
</feature>
<feature type="chain" id="PRO_5046817744" description="Cuticle protein" evidence="5">
    <location>
        <begin position="18"/>
        <end position="512"/>
    </location>
</feature>
<feature type="signal peptide" evidence="5">
    <location>
        <begin position="1"/>
        <end position="17"/>
    </location>
</feature>
<dbReference type="InterPro" id="IPR000618">
    <property type="entry name" value="Insect_cuticle"/>
</dbReference>
<keyword evidence="2 5" id="KW-0732">Signal</keyword>
<accession>A0ABQ7Q2I7</accession>
<dbReference type="InterPro" id="IPR031311">
    <property type="entry name" value="CHIT_BIND_RR_consensus"/>
</dbReference>
<evidence type="ECO:0000256" key="1">
    <source>
        <dbReference type="ARBA" id="ARBA00022460"/>
    </source>
</evidence>
<dbReference type="PRINTS" id="PR00947">
    <property type="entry name" value="CUTICLE"/>
</dbReference>
<dbReference type="PROSITE" id="PS00233">
    <property type="entry name" value="CHIT_BIND_RR_1"/>
    <property type="match status" value="2"/>
</dbReference>
<keyword evidence="1 3" id="KW-0193">Cuticle</keyword>
<organism evidence="6 7">
    <name type="scientific">Plutella xylostella</name>
    <name type="common">Diamondback moth</name>
    <name type="synonym">Plutella maculipennis</name>
    <dbReference type="NCBI Taxonomy" id="51655"/>
    <lineage>
        <taxon>Eukaryota</taxon>
        <taxon>Metazoa</taxon>
        <taxon>Ecdysozoa</taxon>
        <taxon>Arthropoda</taxon>
        <taxon>Hexapoda</taxon>
        <taxon>Insecta</taxon>
        <taxon>Pterygota</taxon>
        <taxon>Neoptera</taxon>
        <taxon>Endopterygota</taxon>
        <taxon>Lepidoptera</taxon>
        <taxon>Glossata</taxon>
        <taxon>Ditrysia</taxon>
        <taxon>Yponomeutoidea</taxon>
        <taxon>Plutellidae</taxon>
        <taxon>Plutella</taxon>
    </lineage>
</organism>
<feature type="compositionally biased region" description="Pro residues" evidence="4">
    <location>
        <begin position="233"/>
        <end position="255"/>
    </location>
</feature>
<sequence length="512" mass="55832">MFKYVALVCVLAAAAAGAPQGGQDVQILRFDSDVQPDGYSFAYETSDGTSRQEEGKIDNPQSEDAALTVTGQYSYVAPDGKHYTVTFTAGPNGFQPKTSISNRVLSVAQRRQFLTSRPGDHNRYHLQITSKMSLIHRLTAVALVALFLQVQGASKYTDETRPYEFGFEIDGEQHRHEKKDENGIIMGEFGFLTADGVYHVTVYATDEDGNFKILSMKNIRRMPPSEKKAKSLPLPPAAPSAPRAPPPPVQGPGPASPARTCSSCSIPAPTPPPRTNPPPAPNTAQNYPRPPSTDLDAPYPSQPGSQQAADQDFPPQTPPRGGERNPKQFNPQEQAYGAQPGGPQGQFGGAQGGQQGGSQGGSFQGGQQGGRPQGGQPTKPQLISAQMQIVDKNTDIYARKPGEKEGLPQGVSKSEVKTLLYTFNYTVGFHGHHEEGYTNGAKKGYYFVTGRNGVRTRVDYEADENGFRPVITQEVLDLVSEEVPKEETEKDEKYGLKGYEFKWLYYPTESRR</sequence>
<gene>
    <name evidence="6" type="ORF">JYU34_016391</name>
</gene>
<evidence type="ECO:0000256" key="3">
    <source>
        <dbReference type="PROSITE-ProRule" id="PRU00497"/>
    </source>
</evidence>
<evidence type="ECO:0000313" key="7">
    <source>
        <dbReference type="Proteomes" id="UP000823941"/>
    </source>
</evidence>